<keyword evidence="5" id="KW-1015">Disulfide bond</keyword>
<proteinExistence type="inferred from homology"/>
<dbReference type="EMBL" id="JAJGAK010000001">
    <property type="protein sequence ID" value="MCC8362564.1"/>
    <property type="molecule type" value="Genomic_DNA"/>
</dbReference>
<dbReference type="CDD" id="cd03020">
    <property type="entry name" value="DsbA_DsbC_DsbG"/>
    <property type="match status" value="1"/>
</dbReference>
<feature type="region of interest" description="Disordered" evidence="8">
    <location>
        <begin position="22"/>
        <end position="42"/>
    </location>
</feature>
<feature type="domain" description="Thioredoxin-like fold" evidence="10">
    <location>
        <begin position="142"/>
        <end position="263"/>
    </location>
</feature>
<evidence type="ECO:0000259" key="9">
    <source>
        <dbReference type="Pfam" id="PF10411"/>
    </source>
</evidence>
<dbReference type="InterPro" id="IPR051470">
    <property type="entry name" value="Thiol:disulfide_interchange"/>
</dbReference>
<dbReference type="InterPro" id="IPR018950">
    <property type="entry name" value="DiS-bond_isomerase_DsbC/G_N"/>
</dbReference>
<dbReference type="Pfam" id="PF13098">
    <property type="entry name" value="Thioredoxin_2"/>
    <property type="match status" value="1"/>
</dbReference>
<comment type="caution">
    <text evidence="11">The sequence shown here is derived from an EMBL/GenBank/DDBJ whole genome shotgun (WGS) entry which is preliminary data.</text>
</comment>
<evidence type="ECO:0000256" key="5">
    <source>
        <dbReference type="ARBA" id="ARBA00023157"/>
    </source>
</evidence>
<evidence type="ECO:0000256" key="8">
    <source>
        <dbReference type="SAM" id="MobiDB-lite"/>
    </source>
</evidence>
<evidence type="ECO:0000313" key="11">
    <source>
        <dbReference type="EMBL" id="MCC8362564.1"/>
    </source>
</evidence>
<dbReference type="PANTHER" id="PTHR35272:SF3">
    <property type="entry name" value="THIOL:DISULFIDE INTERCHANGE PROTEIN DSBC"/>
    <property type="match status" value="1"/>
</dbReference>
<dbReference type="SUPFAM" id="SSF54423">
    <property type="entry name" value="DsbC/DsbG N-terminal domain-like"/>
    <property type="match status" value="1"/>
</dbReference>
<dbReference type="InterPro" id="IPR012336">
    <property type="entry name" value="Thioredoxin-like_fold"/>
</dbReference>
<dbReference type="InterPro" id="IPR036249">
    <property type="entry name" value="Thioredoxin-like_sf"/>
</dbReference>
<comment type="similarity">
    <text evidence="2 7">Belongs to the thioredoxin family. DsbC subfamily.</text>
</comment>
<dbReference type="Pfam" id="PF10411">
    <property type="entry name" value="DsbC_N"/>
    <property type="match status" value="1"/>
</dbReference>
<dbReference type="PROSITE" id="PS51257">
    <property type="entry name" value="PROKAR_LIPOPROTEIN"/>
    <property type="match status" value="1"/>
</dbReference>
<keyword evidence="3 7" id="KW-0732">Signal</keyword>
<gene>
    <name evidence="11" type="ORF">LK996_05690</name>
</gene>
<feature type="chain" id="PRO_5044950358" description="Thiol:disulfide interchange protein" evidence="7">
    <location>
        <begin position="20"/>
        <end position="290"/>
    </location>
</feature>
<evidence type="ECO:0000256" key="6">
    <source>
        <dbReference type="ARBA" id="ARBA00023284"/>
    </source>
</evidence>
<dbReference type="InterPro" id="IPR009094">
    <property type="entry name" value="DiS-bond_isomerase_DsbC/G_N_sf"/>
</dbReference>
<organism evidence="11 12">
    <name type="scientific">Noviluteimonas lactosilytica</name>
    <dbReference type="NCBI Taxonomy" id="2888523"/>
    <lineage>
        <taxon>Bacteria</taxon>
        <taxon>Pseudomonadati</taxon>
        <taxon>Pseudomonadota</taxon>
        <taxon>Gammaproteobacteria</taxon>
        <taxon>Lysobacterales</taxon>
        <taxon>Lysobacteraceae</taxon>
        <taxon>Noviluteimonas</taxon>
    </lineage>
</organism>
<dbReference type="RefSeq" id="WP_230526154.1">
    <property type="nucleotide sequence ID" value="NZ_JAJGAK010000001.1"/>
</dbReference>
<evidence type="ECO:0000256" key="4">
    <source>
        <dbReference type="ARBA" id="ARBA00022764"/>
    </source>
</evidence>
<protein>
    <recommendedName>
        <fullName evidence="7">Thiol:disulfide interchange protein</fullName>
    </recommendedName>
</protein>
<evidence type="ECO:0000256" key="1">
    <source>
        <dbReference type="ARBA" id="ARBA00004418"/>
    </source>
</evidence>
<evidence type="ECO:0000256" key="3">
    <source>
        <dbReference type="ARBA" id="ARBA00022729"/>
    </source>
</evidence>
<comment type="function">
    <text evidence="7">Required for disulfide bond formation in some periplasmic proteins. Acts by transferring its disulfide bond to other proteins and is reduced in the process.</text>
</comment>
<dbReference type="Gene3D" id="3.10.450.70">
    <property type="entry name" value="Disulphide bond isomerase, DsbC/G, N-terminal"/>
    <property type="match status" value="1"/>
</dbReference>
<dbReference type="PANTHER" id="PTHR35272">
    <property type="entry name" value="THIOL:DISULFIDE INTERCHANGE PROTEIN DSBC-RELATED"/>
    <property type="match status" value="1"/>
</dbReference>
<evidence type="ECO:0000256" key="7">
    <source>
        <dbReference type="RuleBase" id="RU364038"/>
    </source>
</evidence>
<dbReference type="Gene3D" id="3.40.30.10">
    <property type="entry name" value="Glutaredoxin"/>
    <property type="match status" value="1"/>
</dbReference>
<comment type="subcellular location">
    <subcellularLocation>
        <location evidence="1 7">Periplasm</location>
    </subcellularLocation>
</comment>
<evidence type="ECO:0000313" key="12">
    <source>
        <dbReference type="Proteomes" id="UP001165293"/>
    </source>
</evidence>
<keyword evidence="4 7" id="KW-0574">Periplasm</keyword>
<dbReference type="InterPro" id="IPR033954">
    <property type="entry name" value="DiS-bond_Isoase_DsbC/G"/>
</dbReference>
<sequence>MKRLTLSLLCVALSLSACAQDGPPSVAAKPGAKSTAPAKEPKAIEPFVKAGTPEARARDAVRRINSQIPIDYVGAAPFPGFRAVVAGGQLVYISDDGKYLVQGNASNTLTGEDLSSETMNAVRRKLVATIPAKDRIVFAPPNPKYTVTIFTDVECGYCRKFHGQIADVNKQGIAVEYLAFPRMGLGSPDHQKMVDVWCAADRKKALTDAKSDRPVPSKSCTNPVTMEYDVGQRVGLTGTPMILAPDGTTLGGYLTPQQLRAALDKLSAGKSVGRSNATDPSTGRGGAGGR</sequence>
<name>A0ABS8JG39_9GAMM</name>
<keyword evidence="6 7" id="KW-0676">Redox-active center</keyword>
<reference evidence="11" key="1">
    <citation type="submission" date="2021-10" db="EMBL/GenBank/DDBJ databases">
        <authorList>
            <person name="Lyu M."/>
            <person name="Wang X."/>
            <person name="Meng X."/>
            <person name="Xu K."/>
        </authorList>
    </citation>
    <scope>NUCLEOTIDE SEQUENCE</scope>
    <source>
        <strain evidence="11">A6</strain>
    </source>
</reference>
<accession>A0ABS8JG39</accession>
<dbReference type="Proteomes" id="UP001165293">
    <property type="component" value="Unassembled WGS sequence"/>
</dbReference>
<feature type="region of interest" description="Disordered" evidence="8">
    <location>
        <begin position="265"/>
        <end position="290"/>
    </location>
</feature>
<dbReference type="SUPFAM" id="SSF52833">
    <property type="entry name" value="Thioredoxin-like"/>
    <property type="match status" value="1"/>
</dbReference>
<keyword evidence="12" id="KW-1185">Reference proteome</keyword>
<feature type="signal peptide" evidence="7">
    <location>
        <begin position="1"/>
        <end position="19"/>
    </location>
</feature>
<feature type="domain" description="Disulphide bond isomerase DsbC/G N-terminal" evidence="9">
    <location>
        <begin position="50"/>
        <end position="114"/>
    </location>
</feature>
<evidence type="ECO:0000256" key="2">
    <source>
        <dbReference type="ARBA" id="ARBA00009813"/>
    </source>
</evidence>
<evidence type="ECO:0000259" key="10">
    <source>
        <dbReference type="Pfam" id="PF13098"/>
    </source>
</evidence>